<accession>A0A5E8CMH3</accession>
<dbReference type="AlphaFoldDB" id="A0A5E8CMH3"/>
<reference evidence="4" key="1">
    <citation type="submission" date="2019-09" db="EMBL/GenBank/DDBJ databases">
        <authorList>
            <person name="Needham M D."/>
        </authorList>
    </citation>
    <scope>NUCLEOTIDE SEQUENCE</scope>
</reference>
<dbReference type="EMBL" id="CABVLZ010000004">
    <property type="protein sequence ID" value="VVU95430.1"/>
    <property type="molecule type" value="Genomic_DNA"/>
</dbReference>
<evidence type="ECO:0000259" key="3">
    <source>
        <dbReference type="Pfam" id="PF05903"/>
    </source>
</evidence>
<dbReference type="InterPro" id="IPR042266">
    <property type="entry name" value="PPPDE_sf"/>
</dbReference>
<proteinExistence type="predicted"/>
<gene>
    <name evidence="4" type="ORF">CPAV1605_1181</name>
</gene>
<protein>
    <recommendedName>
        <fullName evidence="3">PPPDE domain-containing protein</fullName>
    </recommendedName>
</protein>
<dbReference type="GO" id="GO:0006508">
    <property type="term" value="P:proteolysis"/>
    <property type="evidence" value="ECO:0007669"/>
    <property type="project" value="UniProtKB-KW"/>
</dbReference>
<dbReference type="GO" id="GO:0008233">
    <property type="term" value="F:peptidase activity"/>
    <property type="evidence" value="ECO:0007669"/>
    <property type="project" value="UniProtKB-KW"/>
</dbReference>
<dbReference type="Gene3D" id="3.90.1720.30">
    <property type="entry name" value="PPPDE domains"/>
    <property type="match status" value="1"/>
</dbReference>
<keyword evidence="2" id="KW-0378">Hydrolase</keyword>
<evidence type="ECO:0000256" key="2">
    <source>
        <dbReference type="ARBA" id="ARBA00022801"/>
    </source>
</evidence>
<evidence type="ECO:0000256" key="1">
    <source>
        <dbReference type="ARBA" id="ARBA00022670"/>
    </source>
</evidence>
<dbReference type="Pfam" id="PF05903">
    <property type="entry name" value="Peptidase_C97"/>
    <property type="match status" value="1"/>
</dbReference>
<organism evidence="4">
    <name type="scientific">seawater metagenome</name>
    <dbReference type="NCBI Taxonomy" id="1561972"/>
    <lineage>
        <taxon>unclassified sequences</taxon>
        <taxon>metagenomes</taxon>
        <taxon>ecological metagenomes</taxon>
    </lineage>
</organism>
<evidence type="ECO:0000313" key="4">
    <source>
        <dbReference type="EMBL" id="VVU95430.1"/>
    </source>
</evidence>
<name>A0A5E8CMH3_9ZZZZ</name>
<sequence>MDLIINNSIPISLNIYDRFSSNNILIHLDTGSYHLGINFNERGYSYCNDNGLYSIKPGSIKHLRLRNSIKICETELTSSEILNNLLQITEYFETNNFKSSLTNLSFEFCNNFFINSFNIALPPYLNRFPYLDSLLCRPILDTMWIGEDLIIY</sequence>
<dbReference type="InterPro" id="IPR008580">
    <property type="entry name" value="PPPDE_dom"/>
</dbReference>
<feature type="domain" description="PPPDE" evidence="3">
    <location>
        <begin position="10"/>
        <end position="130"/>
    </location>
</feature>
<keyword evidence="1" id="KW-0645">Protease</keyword>